<dbReference type="AlphaFoldDB" id="A0A0A8YYV9"/>
<accession>A0A0A8YYV9</accession>
<evidence type="ECO:0000313" key="1">
    <source>
        <dbReference type="EMBL" id="JAD32349.1"/>
    </source>
</evidence>
<sequence>MWYHGNRTNRVSTKTTLSRTDRFKIKASWKVIGTAQMCLFQNIFICRRSLHEEMHETQKNCYGTRLD</sequence>
<proteinExistence type="predicted"/>
<protein>
    <submittedName>
        <fullName evidence="1">Uncharacterized protein</fullName>
    </submittedName>
</protein>
<reference evidence="1" key="2">
    <citation type="journal article" date="2015" name="Data Brief">
        <title>Shoot transcriptome of the giant reed, Arundo donax.</title>
        <authorList>
            <person name="Barrero R.A."/>
            <person name="Guerrero F.D."/>
            <person name="Moolhuijzen P."/>
            <person name="Goolsby J.A."/>
            <person name="Tidwell J."/>
            <person name="Bellgard S.E."/>
            <person name="Bellgard M.I."/>
        </authorList>
    </citation>
    <scope>NUCLEOTIDE SEQUENCE</scope>
    <source>
        <tissue evidence="1">Shoot tissue taken approximately 20 cm above the soil surface</tissue>
    </source>
</reference>
<reference evidence="1" key="1">
    <citation type="submission" date="2014-09" db="EMBL/GenBank/DDBJ databases">
        <authorList>
            <person name="Magalhaes I.L.F."/>
            <person name="Oliveira U."/>
            <person name="Santos F.R."/>
            <person name="Vidigal T.H.D.A."/>
            <person name="Brescovit A.D."/>
            <person name="Santos A.J."/>
        </authorList>
    </citation>
    <scope>NUCLEOTIDE SEQUENCE</scope>
    <source>
        <tissue evidence="1">Shoot tissue taken approximately 20 cm above the soil surface</tissue>
    </source>
</reference>
<organism evidence="1">
    <name type="scientific">Arundo donax</name>
    <name type="common">Giant reed</name>
    <name type="synonym">Donax arundinaceus</name>
    <dbReference type="NCBI Taxonomy" id="35708"/>
    <lineage>
        <taxon>Eukaryota</taxon>
        <taxon>Viridiplantae</taxon>
        <taxon>Streptophyta</taxon>
        <taxon>Embryophyta</taxon>
        <taxon>Tracheophyta</taxon>
        <taxon>Spermatophyta</taxon>
        <taxon>Magnoliopsida</taxon>
        <taxon>Liliopsida</taxon>
        <taxon>Poales</taxon>
        <taxon>Poaceae</taxon>
        <taxon>PACMAD clade</taxon>
        <taxon>Arundinoideae</taxon>
        <taxon>Arundineae</taxon>
        <taxon>Arundo</taxon>
    </lineage>
</organism>
<dbReference type="EMBL" id="GBRH01265546">
    <property type="protein sequence ID" value="JAD32349.1"/>
    <property type="molecule type" value="Transcribed_RNA"/>
</dbReference>
<name>A0A0A8YYV9_ARUDO</name>